<dbReference type="EMBL" id="LVYK01000056">
    <property type="protein sequence ID" value="RAS73153.1"/>
    <property type="molecule type" value="Genomic_DNA"/>
</dbReference>
<sequence length="318" mass="35307">MRIKNTISQLIKKRKIWGYCAAIAIMPYLLIKIAWTFGLFMPTEQMGDTSWRTANAITIGLAIVGILLAFAFSMTWGERLPVWLVAFPVWVGTGLLIPMLLLAPILAPAAITRDQQVGGSDIWIYEQIFVIISLIGAGICLPLALAGYAKTRWPEVFADSLDTELLPDNSKKLYITLARLVSAGCIMLGFIKVFWAVGGTIGINPDMVDNRDLWWHLLSLSTDLWAFAGAWGVLVLTTRRGSRNFFLPMAAAWISSGMLFSYNLFNRLSATRPDSQPTLKYPLVHVLTTELSSILGVMMGIVILMVLHDRRRAMRSAA</sequence>
<gene>
    <name evidence="2" type="ORF">A3864_20710</name>
</gene>
<evidence type="ECO:0000313" key="2">
    <source>
        <dbReference type="EMBL" id="RAS73153.1"/>
    </source>
</evidence>
<proteinExistence type="predicted"/>
<dbReference type="Proteomes" id="UP000250174">
    <property type="component" value="Unassembled WGS sequence"/>
</dbReference>
<name>A0AAX1Q3D5_9BACI</name>
<feature type="transmembrane region" description="Helical" evidence="1">
    <location>
        <begin position="245"/>
        <end position="265"/>
    </location>
</feature>
<keyword evidence="1" id="KW-1133">Transmembrane helix</keyword>
<accession>A0AAX1Q3D5</accession>
<feature type="transmembrane region" description="Helical" evidence="1">
    <location>
        <begin position="84"/>
        <end position="107"/>
    </location>
</feature>
<dbReference type="AlphaFoldDB" id="A0AAX1Q3D5"/>
<feature type="transmembrane region" description="Helical" evidence="1">
    <location>
        <begin position="53"/>
        <end position="72"/>
    </location>
</feature>
<feature type="transmembrane region" description="Helical" evidence="1">
    <location>
        <begin position="127"/>
        <end position="148"/>
    </location>
</feature>
<organism evidence="2 3">
    <name type="scientific">Priestia endophytica</name>
    <dbReference type="NCBI Taxonomy" id="135735"/>
    <lineage>
        <taxon>Bacteria</taxon>
        <taxon>Bacillati</taxon>
        <taxon>Bacillota</taxon>
        <taxon>Bacilli</taxon>
        <taxon>Bacillales</taxon>
        <taxon>Bacillaceae</taxon>
        <taxon>Priestia</taxon>
    </lineage>
</organism>
<reference evidence="2 3" key="1">
    <citation type="submission" date="2016-03" db="EMBL/GenBank/DDBJ databases">
        <title>Comparison of Bacillus endophyticus and B. anthracis characteristics using whole genome sequence analysis and microbiological techniques.</title>
        <authorList>
            <person name="Lekota K.E."/>
            <person name="Mafofo J."/>
            <person name="Rees J."/>
            <person name="Muchadeyi F.C."/>
            <person name="Madoroba E."/>
            <person name="Van Heerden H."/>
        </authorList>
    </citation>
    <scope>NUCLEOTIDE SEQUENCE [LARGE SCALE GENOMIC DNA]</scope>
    <source>
        <strain evidence="2 3">3631_10C</strain>
    </source>
</reference>
<protein>
    <submittedName>
        <fullName evidence="2">Uncharacterized protein</fullName>
    </submittedName>
</protein>
<feature type="transmembrane region" description="Helical" evidence="1">
    <location>
        <begin position="16"/>
        <end position="41"/>
    </location>
</feature>
<feature type="transmembrane region" description="Helical" evidence="1">
    <location>
        <begin position="285"/>
        <end position="307"/>
    </location>
</feature>
<comment type="caution">
    <text evidence="2">The sequence shown here is derived from an EMBL/GenBank/DDBJ whole genome shotgun (WGS) entry which is preliminary data.</text>
</comment>
<keyword evidence="1" id="KW-0472">Membrane</keyword>
<evidence type="ECO:0000256" key="1">
    <source>
        <dbReference type="SAM" id="Phobius"/>
    </source>
</evidence>
<dbReference type="RefSeq" id="WP_113765985.1">
    <property type="nucleotide sequence ID" value="NZ_LVYK01000056.1"/>
</dbReference>
<keyword evidence="1" id="KW-0812">Transmembrane</keyword>
<feature type="transmembrane region" description="Helical" evidence="1">
    <location>
        <begin position="213"/>
        <end position="236"/>
    </location>
</feature>
<evidence type="ECO:0000313" key="3">
    <source>
        <dbReference type="Proteomes" id="UP000250174"/>
    </source>
</evidence>
<feature type="transmembrane region" description="Helical" evidence="1">
    <location>
        <begin position="180"/>
        <end position="201"/>
    </location>
</feature>